<keyword evidence="1" id="KW-1133">Transmembrane helix</keyword>
<keyword evidence="3" id="KW-1185">Reference proteome</keyword>
<reference evidence="2" key="1">
    <citation type="submission" date="2022-06" db="EMBL/GenBank/DDBJ databases">
        <title>Gramella sediminis sp. nov., isolated from deep-sea sediment of the Indian Ocean.</title>
        <authorList>
            <person name="Yang L."/>
        </authorList>
    </citation>
    <scope>NUCLEOTIDE SEQUENCE</scope>
    <source>
        <strain evidence="2">HMD3159</strain>
    </source>
</reference>
<proteinExistence type="predicted"/>
<evidence type="ECO:0000256" key="1">
    <source>
        <dbReference type="SAM" id="Phobius"/>
    </source>
</evidence>
<dbReference type="EMBL" id="JAMSCK010000005">
    <property type="protein sequence ID" value="MCM8570628.1"/>
    <property type="molecule type" value="Genomic_DNA"/>
</dbReference>
<gene>
    <name evidence="2" type="ORF">NE848_14625</name>
</gene>
<protein>
    <submittedName>
        <fullName evidence="2">Uncharacterized protein</fullName>
    </submittedName>
</protein>
<name>A0ABT0Z5C9_9FLAO</name>
<evidence type="ECO:0000313" key="3">
    <source>
        <dbReference type="Proteomes" id="UP001155077"/>
    </source>
</evidence>
<accession>A0ABT0Z5C9</accession>
<feature type="transmembrane region" description="Helical" evidence="1">
    <location>
        <begin position="48"/>
        <end position="67"/>
    </location>
</feature>
<keyword evidence="1" id="KW-0812">Transmembrane</keyword>
<dbReference type="RefSeq" id="WP_252114950.1">
    <property type="nucleotide sequence ID" value="NZ_JAMSCK010000005.1"/>
</dbReference>
<dbReference type="Proteomes" id="UP001155077">
    <property type="component" value="Unassembled WGS sequence"/>
</dbReference>
<feature type="transmembrane region" description="Helical" evidence="1">
    <location>
        <begin position="17"/>
        <end position="36"/>
    </location>
</feature>
<evidence type="ECO:0000313" key="2">
    <source>
        <dbReference type="EMBL" id="MCM8570628.1"/>
    </source>
</evidence>
<feature type="transmembrane region" description="Helical" evidence="1">
    <location>
        <begin position="73"/>
        <end position="92"/>
    </location>
</feature>
<organism evidence="2 3">
    <name type="scientific">Gramella jeungdoensis</name>
    <dbReference type="NCBI Taxonomy" id="708091"/>
    <lineage>
        <taxon>Bacteria</taxon>
        <taxon>Pseudomonadati</taxon>
        <taxon>Bacteroidota</taxon>
        <taxon>Flavobacteriia</taxon>
        <taxon>Flavobacteriales</taxon>
        <taxon>Flavobacteriaceae</taxon>
        <taxon>Christiangramia</taxon>
    </lineage>
</organism>
<comment type="caution">
    <text evidence="2">The sequence shown here is derived from an EMBL/GenBank/DDBJ whole genome shotgun (WGS) entry which is preliminary data.</text>
</comment>
<keyword evidence="1" id="KW-0472">Membrane</keyword>
<sequence>MVAETFHKELNDSLVSALFYFQGINAIIMLLLGAIYLSDNGSFKSTAFFLMACGFILTDLAAFAAYHLQFIEIFVIDRIFYLMALGGLLKYISLKDELEF</sequence>